<keyword evidence="1" id="KW-1133">Transmembrane helix</keyword>
<accession>A0A2H0A627</accession>
<evidence type="ECO:0000313" key="4">
    <source>
        <dbReference type="EMBL" id="PIP40897.1"/>
    </source>
</evidence>
<evidence type="ECO:0000313" key="5">
    <source>
        <dbReference type="Proteomes" id="UP000231067"/>
    </source>
</evidence>
<evidence type="ECO:0000259" key="3">
    <source>
        <dbReference type="Pfam" id="PF04536"/>
    </source>
</evidence>
<keyword evidence="1" id="KW-0812">Transmembrane</keyword>
<dbReference type="AlphaFoldDB" id="A0A2H0A627"/>
<dbReference type="Pfam" id="PF04536">
    <property type="entry name" value="TPM_phosphatase"/>
    <property type="match status" value="1"/>
</dbReference>
<organism evidence="4 5">
    <name type="scientific">Candidatus Desantisbacteria bacterium CG23_combo_of_CG06-09_8_20_14_all_40_23</name>
    <dbReference type="NCBI Taxonomy" id="1974550"/>
    <lineage>
        <taxon>Bacteria</taxon>
        <taxon>Candidatus Desantisiibacteriota</taxon>
    </lineage>
</organism>
<feature type="signal peptide" evidence="2">
    <location>
        <begin position="1"/>
        <end position="19"/>
    </location>
</feature>
<comment type="caution">
    <text evidence="4">The sequence shown here is derived from an EMBL/GenBank/DDBJ whole genome shotgun (WGS) entry which is preliminary data.</text>
</comment>
<name>A0A2H0A627_9BACT</name>
<evidence type="ECO:0000256" key="1">
    <source>
        <dbReference type="SAM" id="Phobius"/>
    </source>
</evidence>
<protein>
    <recommendedName>
        <fullName evidence="3">TPM domain-containing protein</fullName>
    </recommendedName>
</protein>
<dbReference type="Gene3D" id="3.10.310.50">
    <property type="match status" value="1"/>
</dbReference>
<evidence type="ECO:0000256" key="2">
    <source>
        <dbReference type="SAM" id="SignalP"/>
    </source>
</evidence>
<feature type="transmembrane region" description="Helical" evidence="1">
    <location>
        <begin position="182"/>
        <end position="200"/>
    </location>
</feature>
<feature type="domain" description="TPM" evidence="3">
    <location>
        <begin position="31"/>
        <end position="155"/>
    </location>
</feature>
<dbReference type="PANTHER" id="PTHR30373">
    <property type="entry name" value="UPF0603 PROTEIN YGCG"/>
    <property type="match status" value="1"/>
</dbReference>
<dbReference type="Proteomes" id="UP000231067">
    <property type="component" value="Unassembled WGS sequence"/>
</dbReference>
<proteinExistence type="predicted"/>
<gene>
    <name evidence="4" type="ORF">COX18_05160</name>
</gene>
<dbReference type="PANTHER" id="PTHR30373:SF2">
    <property type="entry name" value="UPF0603 PROTEIN YGCG"/>
    <property type="match status" value="1"/>
</dbReference>
<dbReference type="EMBL" id="PCSH01000092">
    <property type="protein sequence ID" value="PIP40897.1"/>
    <property type="molecule type" value="Genomic_DNA"/>
</dbReference>
<sequence>MRKRLLLCLLLLMVSKCYAEEITYPKPIGSVNDFANVISENDENSLNQLINEVKEKCNGAEIAVVTIQSISPVSIEEYAVRLFEKWGIGKKGADNGVLVLLAINERKARIEVGYGLEGALPDGKCGEIIREQMSPYFKDGDFGTGILSGVSVINQIIAKEYGIQLEGRRQDETLAVKTKPDLNSFLPLLSILILCALSIFPNSRRLLLIVALCFLGLMFSGSISRRGVWSGRSGLGMGGFGGSGGFSGGFGGFGGSGGFSGGFGGFGGGFSGGGGASGGW</sequence>
<keyword evidence="1" id="KW-0472">Membrane</keyword>
<keyword evidence="2" id="KW-0732">Signal</keyword>
<feature type="transmembrane region" description="Helical" evidence="1">
    <location>
        <begin position="206"/>
        <end position="223"/>
    </location>
</feature>
<dbReference type="InterPro" id="IPR007621">
    <property type="entry name" value="TPM_dom"/>
</dbReference>
<feature type="chain" id="PRO_5013715356" description="TPM domain-containing protein" evidence="2">
    <location>
        <begin position="20"/>
        <end position="280"/>
    </location>
</feature>
<reference evidence="4 5" key="1">
    <citation type="submission" date="2017-09" db="EMBL/GenBank/DDBJ databases">
        <title>Depth-based differentiation of microbial function through sediment-hosted aquifers and enrichment of novel symbionts in the deep terrestrial subsurface.</title>
        <authorList>
            <person name="Probst A.J."/>
            <person name="Ladd B."/>
            <person name="Jarett J.K."/>
            <person name="Geller-Mcgrath D.E."/>
            <person name="Sieber C.M."/>
            <person name="Emerson J.B."/>
            <person name="Anantharaman K."/>
            <person name="Thomas B.C."/>
            <person name="Malmstrom R."/>
            <person name="Stieglmeier M."/>
            <person name="Klingl A."/>
            <person name="Woyke T."/>
            <person name="Ryan C.M."/>
            <person name="Banfield J.F."/>
        </authorList>
    </citation>
    <scope>NUCLEOTIDE SEQUENCE [LARGE SCALE GENOMIC DNA]</scope>
    <source>
        <strain evidence="4">CG23_combo_of_CG06-09_8_20_14_all_40_23</strain>
    </source>
</reference>